<feature type="transmembrane region" description="Helical" evidence="1">
    <location>
        <begin position="709"/>
        <end position="731"/>
    </location>
</feature>
<keyword evidence="1" id="KW-0472">Membrane</keyword>
<dbReference type="SUPFAM" id="SSF56300">
    <property type="entry name" value="Metallo-dependent phosphatases"/>
    <property type="match status" value="1"/>
</dbReference>
<keyword evidence="6" id="KW-1185">Reference proteome</keyword>
<reference evidence="5 6" key="1">
    <citation type="journal article" date="2018" name="G3 (Bethesda)">
        <title>Phylogenetic and Phylogenomic Definition of Rhizopus Species.</title>
        <authorList>
            <person name="Gryganskyi A.P."/>
            <person name="Golan J."/>
            <person name="Dolatabadi S."/>
            <person name="Mondo S."/>
            <person name="Robb S."/>
            <person name="Idnurm A."/>
            <person name="Muszewska A."/>
            <person name="Steczkiewicz K."/>
            <person name="Masonjones S."/>
            <person name="Liao H.L."/>
            <person name="Gajdeczka M.T."/>
            <person name="Anike F."/>
            <person name="Vuek A."/>
            <person name="Anishchenko I.M."/>
            <person name="Voigt K."/>
            <person name="de Hoog G.S."/>
            <person name="Smith M.E."/>
            <person name="Heitman J."/>
            <person name="Vilgalys R."/>
            <person name="Stajich J.E."/>
        </authorList>
    </citation>
    <scope>NUCLEOTIDE SEQUENCE [LARGE SCALE GENOMIC DNA]</scope>
    <source>
        <strain evidence="5 6">LSU 92-RS-03</strain>
    </source>
</reference>
<comment type="caution">
    <text evidence="5">The sequence shown here is derived from an EMBL/GenBank/DDBJ whole genome shotgun (WGS) entry which is preliminary data.</text>
</comment>
<dbReference type="PANTHER" id="PTHR14795">
    <property type="entry name" value="HELICASE RELATED"/>
    <property type="match status" value="1"/>
</dbReference>
<accession>A0A367KPQ7</accession>
<dbReference type="InterPro" id="IPR004843">
    <property type="entry name" value="Calcineurin-like_PHP"/>
</dbReference>
<dbReference type="PANTHER" id="PTHR14795:SF0">
    <property type="entry name" value="TRANSMEMBRANE PROTEIN 62"/>
    <property type="match status" value="1"/>
</dbReference>
<feature type="domain" description="Calcineurin-like phosphoesterase" evidence="2">
    <location>
        <begin position="84"/>
        <end position="292"/>
    </location>
</feature>
<dbReference type="Pfam" id="PF24384">
    <property type="entry name" value="Ig_TMM62"/>
    <property type="match status" value="1"/>
</dbReference>
<dbReference type="InterPro" id="IPR056229">
    <property type="entry name" value="Ig_TMM62"/>
</dbReference>
<feature type="transmembrane region" description="Helical" evidence="1">
    <location>
        <begin position="579"/>
        <end position="597"/>
    </location>
</feature>
<feature type="transmembrane region" description="Helical" evidence="1">
    <location>
        <begin position="631"/>
        <end position="651"/>
    </location>
</feature>
<evidence type="ECO:0000259" key="2">
    <source>
        <dbReference type="Pfam" id="PF00149"/>
    </source>
</evidence>
<keyword evidence="1 5" id="KW-0812">Transmembrane</keyword>
<evidence type="ECO:0000259" key="3">
    <source>
        <dbReference type="Pfam" id="PF24384"/>
    </source>
</evidence>
<dbReference type="CDD" id="cd02795">
    <property type="entry name" value="CBM6-CBM35-CBM36_like"/>
    <property type="match status" value="1"/>
</dbReference>
<sequence length="768" mass="88122">MNWTLKSLSLGIMKLSPSSLVCLLITFFGIIRSIQLFLYSTRDLRIANKQDDWFFEQQKEPLPSKSTDSRQIKMGNQPDNIFYFVQVSDLHISKFQSKGHTVHFLHFLQSALPSLKPEFVVVTGDLIDAKDATRTVSAQYREEWQVYKAAVEQSANGTTWYDMRGNHDCFDLASWKADNNYYRDFGESSQLLDEGKGVYSWQITKSFGNYNFVVVDACPKKGPSRPFNFFGYLTTNTMNRLVSSMMYGTFNHTFMFAHYPTTTLVTGISSEGYTFRDLANRFSVYFCGHLHRLTAGLGDVLKSYSQSTDSLELELSDMKDHGSYRIVAVDHDLISFVDIDLPVSQILPATDVIPLNSKGKIIWPKKIQTAPVVLITNPKDSQFTLPTKEPLELSRQSSHVRFLVFSDYEPNSLSIRVYVDDKQHPFPAEFTQTENLTLWTTVWEPNDFDDFETHTLRIEATAPNGQVGASQISFRMDHRRVKIQGGAGEWIIWSNMTSLLRFLSIFALAAMLITLVVPKLFHDYEASCGQDERNNLRNTILLHVHDIDNGLNLSLYAGIQKHIYIWTHRFLQFPEEQPYVWYLCFVCLICLFVLPWFKAELIPSGKEQGSFYLWGLLLEPGNQWIPLADTWLYAIFHVTFTVAVFILYFIWKSTDAYKLHCQGNPNQVSQPLVCNTLWFQVGMLIYWLWRMKGLFDLATWYGGIWPTMVFNVLVWWLLAVLGVMVMGKHGIMAYWSSRRQLGSEPIGITLAICPTCRNAAGESDPMDS</sequence>
<feature type="transmembrane region" description="Helical" evidence="1">
    <location>
        <begin position="499"/>
        <end position="517"/>
    </location>
</feature>
<dbReference type="Pfam" id="PF00149">
    <property type="entry name" value="Metallophos"/>
    <property type="match status" value="1"/>
</dbReference>
<feature type="domain" description="TMEM62 Ig-like" evidence="3">
    <location>
        <begin position="369"/>
        <end position="474"/>
    </location>
</feature>
<evidence type="ECO:0000313" key="5">
    <source>
        <dbReference type="EMBL" id="RCI03842.1"/>
    </source>
</evidence>
<evidence type="ECO:0000259" key="4">
    <source>
        <dbReference type="Pfam" id="PF24394"/>
    </source>
</evidence>
<dbReference type="GO" id="GO:0016787">
    <property type="term" value="F:hydrolase activity"/>
    <property type="evidence" value="ECO:0007669"/>
    <property type="project" value="InterPro"/>
</dbReference>
<dbReference type="InterPro" id="IPR056230">
    <property type="entry name" value="TMEM62_C"/>
</dbReference>
<dbReference type="Gene3D" id="3.60.21.10">
    <property type="match status" value="1"/>
</dbReference>
<protein>
    <submittedName>
        <fullName evidence="5">Transmembrane protein 62</fullName>
    </submittedName>
</protein>
<gene>
    <name evidence="5" type="primary">TMEM62_2</name>
    <name evidence="5" type="ORF">CU098_010957</name>
</gene>
<name>A0A367KPQ7_RHIST</name>
<evidence type="ECO:0000256" key="1">
    <source>
        <dbReference type="SAM" id="Phobius"/>
    </source>
</evidence>
<dbReference type="AlphaFoldDB" id="A0A367KPQ7"/>
<evidence type="ECO:0000313" key="6">
    <source>
        <dbReference type="Proteomes" id="UP000253551"/>
    </source>
</evidence>
<dbReference type="EMBL" id="PJQM01000877">
    <property type="protein sequence ID" value="RCI03842.1"/>
    <property type="molecule type" value="Genomic_DNA"/>
</dbReference>
<organism evidence="5 6">
    <name type="scientific">Rhizopus stolonifer</name>
    <name type="common">Rhizopus nigricans</name>
    <dbReference type="NCBI Taxonomy" id="4846"/>
    <lineage>
        <taxon>Eukaryota</taxon>
        <taxon>Fungi</taxon>
        <taxon>Fungi incertae sedis</taxon>
        <taxon>Mucoromycota</taxon>
        <taxon>Mucoromycotina</taxon>
        <taxon>Mucoromycetes</taxon>
        <taxon>Mucorales</taxon>
        <taxon>Mucorineae</taxon>
        <taxon>Rhizopodaceae</taxon>
        <taxon>Rhizopus</taxon>
    </lineage>
</organism>
<proteinExistence type="predicted"/>
<feature type="domain" description="TMEM62 C-terminal" evidence="4">
    <location>
        <begin position="504"/>
        <end position="654"/>
    </location>
</feature>
<dbReference type="STRING" id="4846.A0A367KPQ7"/>
<dbReference type="Pfam" id="PF24394">
    <property type="entry name" value="TMEM62_C"/>
    <property type="match status" value="1"/>
</dbReference>
<dbReference type="InterPro" id="IPR029052">
    <property type="entry name" value="Metallo-depent_PP-like"/>
</dbReference>
<dbReference type="Proteomes" id="UP000253551">
    <property type="component" value="Unassembled WGS sequence"/>
</dbReference>
<dbReference type="OrthoDB" id="45365at2759"/>
<feature type="transmembrane region" description="Helical" evidence="1">
    <location>
        <begin position="672"/>
        <end position="689"/>
    </location>
</feature>
<keyword evidence="1" id="KW-1133">Transmembrane helix</keyword>